<evidence type="ECO:0000313" key="12">
    <source>
        <dbReference type="Proteomes" id="UP001301140"/>
    </source>
</evidence>
<dbReference type="HAMAP" id="MF_01987">
    <property type="entry name" value="Ribokinase"/>
    <property type="match status" value="1"/>
</dbReference>
<feature type="binding site" evidence="9">
    <location>
        <position position="272"/>
    </location>
    <ligand>
        <name>K(+)</name>
        <dbReference type="ChEBI" id="CHEBI:29103"/>
    </ligand>
</feature>
<dbReference type="GO" id="GO:0004747">
    <property type="term" value="F:ribokinase activity"/>
    <property type="evidence" value="ECO:0007669"/>
    <property type="project" value="UniProtKB-UniRule"/>
</dbReference>
<evidence type="ECO:0000256" key="9">
    <source>
        <dbReference type="HAMAP-Rule" id="MF_01987"/>
    </source>
</evidence>
<keyword evidence="12" id="KW-1185">Reference proteome</keyword>
<dbReference type="InterPro" id="IPR029056">
    <property type="entry name" value="Ribokinase-like"/>
</dbReference>
<feature type="binding site" evidence="9">
    <location>
        <position position="275"/>
    </location>
    <ligand>
        <name>K(+)</name>
        <dbReference type="ChEBI" id="CHEBI:29103"/>
    </ligand>
</feature>
<name>A0AAP3UZ07_9PROT</name>
<keyword evidence="8 9" id="KW-0119">Carbohydrate metabolism</keyword>
<evidence type="ECO:0000256" key="4">
    <source>
        <dbReference type="ARBA" id="ARBA00022777"/>
    </source>
</evidence>
<dbReference type="Pfam" id="PF00294">
    <property type="entry name" value="PfkB"/>
    <property type="match status" value="1"/>
</dbReference>
<keyword evidence="3 9" id="KW-0547">Nucleotide-binding</keyword>
<comment type="pathway">
    <text evidence="9">Carbohydrate metabolism; D-ribose degradation; D-ribose 5-phosphate from beta-D-ribopyranose: step 2/2.</text>
</comment>
<feature type="binding site" evidence="9">
    <location>
        <begin position="210"/>
        <end position="215"/>
    </location>
    <ligand>
        <name>ATP</name>
        <dbReference type="ChEBI" id="CHEBI:30616"/>
    </ligand>
</feature>
<dbReference type="EC" id="2.7.1.15" evidence="9"/>
<feature type="binding site" evidence="9">
    <location>
        <begin position="9"/>
        <end position="11"/>
    </location>
    <ligand>
        <name>substrate</name>
    </ligand>
</feature>
<comment type="caution">
    <text evidence="11">The sequence shown here is derived from an EMBL/GenBank/DDBJ whole genome shotgun (WGS) entry which is preliminary data.</text>
</comment>
<dbReference type="GO" id="GO:0005524">
    <property type="term" value="F:ATP binding"/>
    <property type="evidence" value="ECO:0007669"/>
    <property type="project" value="UniProtKB-UniRule"/>
</dbReference>
<dbReference type="GO" id="GO:0019303">
    <property type="term" value="P:D-ribose catabolic process"/>
    <property type="evidence" value="ECO:0007669"/>
    <property type="project" value="UniProtKB-UniRule"/>
</dbReference>
<comment type="subcellular location">
    <subcellularLocation>
        <location evidence="9">Cytoplasm</location>
    </subcellularLocation>
</comment>
<feature type="binding site" evidence="9">
    <location>
        <position position="277"/>
    </location>
    <ligand>
        <name>K(+)</name>
        <dbReference type="ChEBI" id="CHEBI:29103"/>
    </ligand>
</feature>
<evidence type="ECO:0000256" key="3">
    <source>
        <dbReference type="ARBA" id="ARBA00022741"/>
    </source>
</evidence>
<keyword evidence="2 9" id="KW-0479">Metal-binding</keyword>
<keyword evidence="6 9" id="KW-0460">Magnesium</keyword>
<keyword evidence="5 9" id="KW-0067">ATP-binding</keyword>
<evidence type="ECO:0000256" key="7">
    <source>
        <dbReference type="ARBA" id="ARBA00022958"/>
    </source>
</evidence>
<feature type="binding site" evidence="9">
    <location>
        <position position="179"/>
    </location>
    <ligand>
        <name>ATP</name>
        <dbReference type="ChEBI" id="CHEBI:30616"/>
    </ligand>
</feature>
<feature type="active site" description="Proton acceptor" evidence="9">
    <location>
        <position position="242"/>
    </location>
</feature>
<comment type="similarity">
    <text evidence="9">Belongs to the carbohydrate kinase PfkB family. Ribokinase subfamily.</text>
</comment>
<dbReference type="AlphaFoldDB" id="A0AAP3UZ07"/>
<feature type="binding site" evidence="9">
    <location>
        <position position="238"/>
    </location>
    <ligand>
        <name>K(+)</name>
        <dbReference type="ChEBI" id="CHEBI:29103"/>
    </ligand>
</feature>
<feature type="binding site" evidence="9">
    <location>
        <position position="242"/>
    </location>
    <ligand>
        <name>substrate</name>
    </ligand>
</feature>
<evidence type="ECO:0000256" key="6">
    <source>
        <dbReference type="ARBA" id="ARBA00022842"/>
    </source>
</evidence>
<dbReference type="PRINTS" id="PR00990">
    <property type="entry name" value="RIBOKINASE"/>
</dbReference>
<dbReference type="Gene3D" id="3.40.1190.20">
    <property type="match status" value="1"/>
</dbReference>
<comment type="function">
    <text evidence="9">Catalyzes the phosphorylation of ribose at O-5 in a reaction requiring ATP and magnesium. The resulting D-ribose-5-phosphate can then be used either for sythesis of nucleotides, histidine, and tryptophan, or as a component of the pentose phosphate pathway.</text>
</comment>
<dbReference type="PANTHER" id="PTHR10584:SF166">
    <property type="entry name" value="RIBOKINASE"/>
    <property type="match status" value="1"/>
</dbReference>
<dbReference type="SUPFAM" id="SSF53613">
    <property type="entry name" value="Ribokinase-like"/>
    <property type="match status" value="1"/>
</dbReference>
<keyword evidence="1 9" id="KW-0808">Transferase</keyword>
<feature type="binding site" evidence="9">
    <location>
        <begin position="37"/>
        <end position="41"/>
    </location>
    <ligand>
        <name>substrate</name>
    </ligand>
</feature>
<protein>
    <recommendedName>
        <fullName evidence="9">Ribokinase</fullName>
        <shortName evidence="9">RK</shortName>
        <ecNumber evidence="9">2.7.1.15</ecNumber>
    </recommendedName>
</protein>
<comment type="catalytic activity">
    <reaction evidence="9">
        <text>D-ribose + ATP = D-ribose 5-phosphate + ADP + H(+)</text>
        <dbReference type="Rhea" id="RHEA:13697"/>
        <dbReference type="ChEBI" id="CHEBI:15378"/>
        <dbReference type="ChEBI" id="CHEBI:30616"/>
        <dbReference type="ChEBI" id="CHEBI:47013"/>
        <dbReference type="ChEBI" id="CHEBI:78346"/>
        <dbReference type="ChEBI" id="CHEBI:456216"/>
        <dbReference type="EC" id="2.7.1.15"/>
    </reaction>
</comment>
<dbReference type="InterPro" id="IPR002139">
    <property type="entry name" value="Ribo/fructo_kinase"/>
</dbReference>
<evidence type="ECO:0000259" key="10">
    <source>
        <dbReference type="Pfam" id="PF00294"/>
    </source>
</evidence>
<gene>
    <name evidence="9" type="primary">rbsK</name>
    <name evidence="11" type="ORF">PZ740_08075</name>
</gene>
<organism evidence="11 12">
    <name type="scientific">Marinimicrococcus flavescens</name>
    <dbReference type="NCBI Taxonomy" id="3031815"/>
    <lineage>
        <taxon>Bacteria</taxon>
        <taxon>Pseudomonadati</taxon>
        <taxon>Pseudomonadota</taxon>
        <taxon>Alphaproteobacteria</taxon>
        <taxon>Geminicoccales</taxon>
        <taxon>Geminicoccaceae</taxon>
        <taxon>Marinimicrococcus</taxon>
    </lineage>
</organism>
<dbReference type="InterPro" id="IPR011877">
    <property type="entry name" value="Ribokinase"/>
</dbReference>
<keyword evidence="4 9" id="KW-0418">Kinase</keyword>
<comment type="activity regulation">
    <text evidence="9">Activated by a monovalent cation that binds near, but not in, the active site. The most likely occupant of the site in vivo is potassium. Ion binding induces a conformational change that may alter substrate affinity.</text>
</comment>
<feature type="domain" description="Carbohydrate kinase PfkB" evidence="10">
    <location>
        <begin position="3"/>
        <end position="284"/>
    </location>
</feature>
<evidence type="ECO:0000256" key="8">
    <source>
        <dbReference type="ARBA" id="ARBA00023277"/>
    </source>
</evidence>
<accession>A0AAP3UZ07</accession>
<feature type="binding site" evidence="9">
    <location>
        <position position="236"/>
    </location>
    <ligand>
        <name>K(+)</name>
        <dbReference type="ChEBI" id="CHEBI:29103"/>
    </ligand>
</feature>
<dbReference type="GO" id="GO:0046872">
    <property type="term" value="F:metal ion binding"/>
    <property type="evidence" value="ECO:0007669"/>
    <property type="project" value="UniProtKB-KW"/>
</dbReference>
<dbReference type="GO" id="GO:0005829">
    <property type="term" value="C:cytosol"/>
    <property type="evidence" value="ECO:0007669"/>
    <property type="project" value="TreeGrafter"/>
</dbReference>
<keyword evidence="7 9" id="KW-0630">Potassium</keyword>
<keyword evidence="9" id="KW-0963">Cytoplasm</keyword>
<comment type="subunit">
    <text evidence="9">Homodimer.</text>
</comment>
<sequence>MLLVPGSINADLLFRVRRLPRPGETVLCPSHEFAPGGKGANQAAAAARAGATVEFVGQVGEDAYGPVMRRCLEQAGVGCARVAVSRRATGLAVIGIDEAGENSIIVASGANLDTNAGQIEPGLLGPGVTLLCQNEIRSEETFAALARGRAEGGRTILNLAPAAAVPAEVLDCLDVLLVNEHEAAVLAGEGEPEALARALARRHGLTCVVTLGSAGALAVAPGGGLRVPCLKVEVVDTTGAGDAFAGVLAGALDMGLPMEEALRHAAVAAGITCEGLGAQTAQPDAAAIRARLPALGPCVSLPSG</sequence>
<dbReference type="CDD" id="cd01174">
    <property type="entry name" value="ribokinase"/>
    <property type="match status" value="1"/>
</dbReference>
<evidence type="ECO:0000256" key="1">
    <source>
        <dbReference type="ARBA" id="ARBA00022679"/>
    </source>
</evidence>
<dbReference type="RefSeq" id="WP_327788756.1">
    <property type="nucleotide sequence ID" value="NZ_JARGEQ010000082.1"/>
</dbReference>
<feature type="binding site" evidence="9">
    <location>
        <position position="135"/>
    </location>
    <ligand>
        <name>substrate</name>
    </ligand>
</feature>
<feature type="binding site" evidence="9">
    <location>
        <begin position="241"/>
        <end position="242"/>
    </location>
    <ligand>
        <name>ATP</name>
        <dbReference type="ChEBI" id="CHEBI:30616"/>
    </ligand>
</feature>
<evidence type="ECO:0000256" key="2">
    <source>
        <dbReference type="ARBA" id="ARBA00022723"/>
    </source>
</evidence>
<reference evidence="11 12" key="1">
    <citation type="submission" date="2023-03" db="EMBL/GenBank/DDBJ databases">
        <title>YIM 152171 draft genome.</title>
        <authorList>
            <person name="Yang Z."/>
        </authorList>
    </citation>
    <scope>NUCLEOTIDE SEQUENCE [LARGE SCALE GENOMIC DNA]</scope>
    <source>
        <strain evidence="11 12">YIM 152171</strain>
    </source>
</reference>
<comment type="cofactor">
    <cofactor evidence="9">
        <name>Mg(2+)</name>
        <dbReference type="ChEBI" id="CHEBI:18420"/>
    </cofactor>
    <text evidence="9">Requires a divalent cation, most likely magnesium in vivo, as an electrophilic catalyst to aid phosphoryl group transfer. It is the chelate of the metal and the nucleotide that is the actual substrate.</text>
</comment>
<comment type="caution">
    <text evidence="9">Lacks conserved residue(s) required for the propagation of feature annotation.</text>
</comment>
<dbReference type="PANTHER" id="PTHR10584">
    <property type="entry name" value="SUGAR KINASE"/>
    <property type="match status" value="1"/>
</dbReference>
<dbReference type="InterPro" id="IPR011611">
    <property type="entry name" value="PfkB_dom"/>
</dbReference>
<dbReference type="Proteomes" id="UP001301140">
    <property type="component" value="Unassembled WGS sequence"/>
</dbReference>
<proteinExistence type="inferred from homology"/>
<dbReference type="EMBL" id="JARGEQ010000082">
    <property type="protein sequence ID" value="MDF1586342.1"/>
    <property type="molecule type" value="Genomic_DNA"/>
</dbReference>
<evidence type="ECO:0000313" key="11">
    <source>
        <dbReference type="EMBL" id="MDF1586342.1"/>
    </source>
</evidence>
<evidence type="ECO:0000256" key="5">
    <source>
        <dbReference type="ARBA" id="ARBA00022840"/>
    </source>
</evidence>